<protein>
    <submittedName>
        <fullName evidence="2">Uncharacterized protein</fullName>
    </submittedName>
</protein>
<dbReference type="Proteomes" id="UP000002624">
    <property type="component" value="Unassembled WGS sequence"/>
</dbReference>
<proteinExistence type="predicted"/>
<name>C6H9Q9_AJECH</name>
<reference evidence="3" key="1">
    <citation type="submission" date="2009-05" db="EMBL/GenBank/DDBJ databases">
        <title>The genome sequence of Ajellomyces capsulatus strain H143.</title>
        <authorList>
            <person name="Champion M."/>
            <person name="Cuomo C.A."/>
            <person name="Ma L.-J."/>
            <person name="Henn M.R."/>
            <person name="Sil A."/>
            <person name="Goldman B."/>
            <person name="Young S.K."/>
            <person name="Kodira C.D."/>
            <person name="Zeng Q."/>
            <person name="Koehrsen M."/>
            <person name="Alvarado L."/>
            <person name="Berlin A.M."/>
            <person name="Borenstein D."/>
            <person name="Chen Z."/>
            <person name="Engels R."/>
            <person name="Freedman E."/>
            <person name="Gellesch M."/>
            <person name="Goldberg J."/>
            <person name="Griggs A."/>
            <person name="Gujja S."/>
            <person name="Heiman D.I."/>
            <person name="Hepburn T.A."/>
            <person name="Howarth C."/>
            <person name="Jen D."/>
            <person name="Larson L."/>
            <person name="Lewis B."/>
            <person name="Mehta T."/>
            <person name="Park D."/>
            <person name="Pearson M."/>
            <person name="Roberts A."/>
            <person name="Saif S."/>
            <person name="Shea T.D."/>
            <person name="Shenoy N."/>
            <person name="Sisk P."/>
            <person name="Stolte C."/>
            <person name="Sykes S."/>
            <person name="Walk T."/>
            <person name="White J."/>
            <person name="Yandava C."/>
            <person name="Klein B."/>
            <person name="McEwen J.G."/>
            <person name="Puccia R."/>
            <person name="Goldman G.H."/>
            <person name="Felipe M.S."/>
            <person name="Nino-Vega G."/>
            <person name="San-Blas G."/>
            <person name="Taylor J.W."/>
            <person name="Mendoza L."/>
            <person name="Galagan J.E."/>
            <person name="Nusbaum C."/>
            <person name="Birren B.W."/>
        </authorList>
    </citation>
    <scope>NUCLEOTIDE SEQUENCE [LARGE SCALE GENOMIC DNA]</scope>
    <source>
        <strain evidence="3">H143</strain>
    </source>
</reference>
<feature type="compositionally biased region" description="Polar residues" evidence="1">
    <location>
        <begin position="258"/>
        <end position="274"/>
    </location>
</feature>
<dbReference type="VEuPathDB" id="FungiDB:HCDG_02940"/>
<organism evidence="2 3">
    <name type="scientific">Ajellomyces capsulatus (strain H143)</name>
    <name type="common">Darling's disease fungus</name>
    <name type="synonym">Histoplasma capsulatum</name>
    <dbReference type="NCBI Taxonomy" id="544712"/>
    <lineage>
        <taxon>Eukaryota</taxon>
        <taxon>Fungi</taxon>
        <taxon>Dikarya</taxon>
        <taxon>Ascomycota</taxon>
        <taxon>Pezizomycotina</taxon>
        <taxon>Eurotiomycetes</taxon>
        <taxon>Eurotiomycetidae</taxon>
        <taxon>Onygenales</taxon>
        <taxon>Ajellomycetaceae</taxon>
        <taxon>Histoplasma</taxon>
    </lineage>
</organism>
<dbReference type="EMBL" id="GG692421">
    <property type="protein sequence ID" value="EER43042.1"/>
    <property type="molecule type" value="Genomic_DNA"/>
</dbReference>
<evidence type="ECO:0000313" key="3">
    <source>
        <dbReference type="Proteomes" id="UP000002624"/>
    </source>
</evidence>
<sequence>MLFGKGYSCICQSLGLPLEAQCPEPRNDIQAFNIALSMEDWSAETQHTFSTSKYGRRATLLLYLLPLLHWNPEAVPLVVFYFVTLVWDRKRRVEASSLDGSELPSKCHFYLHCTGRDGVHDVDDESLTHDKFNTAGNASSIPLSCTLTVRMDRSQGERTAQMLQKYIKHHAASILVIGHLLLVTAIHTPIQEWSRTGLHQCYQRYHSTTSVNLPPLPNIPGHSPHPLLHRQENSQAFAHSLTPALQPVKRTEKPETETAWQTATRGPSQHSTVSDVDERKRPALSFCLH</sequence>
<evidence type="ECO:0000256" key="1">
    <source>
        <dbReference type="SAM" id="MobiDB-lite"/>
    </source>
</evidence>
<accession>C6H9Q9</accession>
<gene>
    <name evidence="2" type="ORF">HCDG_02940</name>
</gene>
<dbReference type="HOGENOM" id="CLU_962988_0_0_1"/>
<feature type="region of interest" description="Disordered" evidence="1">
    <location>
        <begin position="244"/>
        <end position="278"/>
    </location>
</feature>
<evidence type="ECO:0000313" key="2">
    <source>
        <dbReference type="EMBL" id="EER43042.1"/>
    </source>
</evidence>
<dbReference type="OrthoDB" id="10576557at2759"/>
<dbReference type="AlphaFoldDB" id="C6H9Q9"/>